<dbReference type="GO" id="GO:0006829">
    <property type="term" value="P:zinc ion transport"/>
    <property type="evidence" value="ECO:0007669"/>
    <property type="project" value="UniProtKB-KW"/>
</dbReference>
<dbReference type="STRING" id="1715285.SOFFGTOCOR_0233B"/>
<dbReference type="InterPro" id="IPR001626">
    <property type="entry name" value="ABC_TroCD"/>
</dbReference>
<name>A0A0M6W8J8_9GAMM</name>
<feature type="transmembrane region" description="Helical" evidence="15">
    <location>
        <begin position="77"/>
        <end position="98"/>
    </location>
</feature>
<evidence type="ECO:0000313" key="16">
    <source>
        <dbReference type="EMBL" id="CRK85667.1"/>
    </source>
</evidence>
<comment type="subcellular location">
    <subcellularLocation>
        <location evidence="2">Cell inner membrane</location>
        <topology evidence="2">Multi-pass membrane protein</topology>
    </subcellularLocation>
    <subcellularLocation>
        <location evidence="14">Cell membrane</location>
        <topology evidence="14">Multi-pass membrane protein</topology>
    </subcellularLocation>
</comment>
<evidence type="ECO:0000313" key="17">
    <source>
        <dbReference type="Proteomes" id="UP000242301"/>
    </source>
</evidence>
<feature type="transmembrane region" description="Helical" evidence="15">
    <location>
        <begin position="230"/>
        <end position="248"/>
    </location>
</feature>
<sequence>MTGVLLSIAAGPLGSFIIWRHMSYFGDTLAHASLLGISLGLLLNINPFFTIIVVTLLLTFILVLLEKNPEFTTDSMLGIIAHSSLSIGLVIISFMKNIRVELISYLFGDLLSVDYKDIIILLIGVLINSILLFFNWKSLLSVTINHELAFSDGINIQKNNLLLMLMIALTISISMKFVGALIITSLLIIPPSAARRFSNTPEQMSFIAILLGVISITTGLIFSAYYDTPVGPSVVICSTFLFIISLFIKT</sequence>
<keyword evidence="12 15" id="KW-0472">Membrane</keyword>
<evidence type="ECO:0000256" key="9">
    <source>
        <dbReference type="ARBA" id="ARBA00022906"/>
    </source>
</evidence>
<accession>A0A0M6W8J8</accession>
<keyword evidence="8" id="KW-0862">Zinc</keyword>
<feature type="transmembrane region" description="Helical" evidence="15">
    <location>
        <begin position="161"/>
        <end position="189"/>
    </location>
</feature>
<dbReference type="NCBIfam" id="NF007089">
    <property type="entry name" value="PRK09543.1"/>
    <property type="match status" value="1"/>
</dbReference>
<keyword evidence="4 14" id="KW-0813">Transport</keyword>
<protein>
    <recommendedName>
        <fullName evidence="13">High-affinity zinc uptake system membrane protein ZnuB</fullName>
    </recommendedName>
</protein>
<dbReference type="FunFam" id="1.10.3470.10:FF:000002">
    <property type="entry name" value="Zinc ABC transporter permease subunit ZnuB"/>
    <property type="match status" value="1"/>
</dbReference>
<dbReference type="Proteomes" id="UP000242301">
    <property type="component" value="Unassembled WGS sequence"/>
</dbReference>
<comment type="similarity">
    <text evidence="3 14">Belongs to the ABC-3 integral membrane protein family.</text>
</comment>
<dbReference type="Gene3D" id="1.10.3470.10">
    <property type="entry name" value="ABC transporter involved in vitamin B12 uptake, BtuC"/>
    <property type="match status" value="1"/>
</dbReference>
<evidence type="ECO:0000256" key="11">
    <source>
        <dbReference type="ARBA" id="ARBA00023065"/>
    </source>
</evidence>
<dbReference type="EMBL" id="CVRF01000002">
    <property type="protein sequence ID" value="CRK85667.1"/>
    <property type="molecule type" value="Genomic_DNA"/>
</dbReference>
<keyword evidence="5" id="KW-1003">Cell membrane</keyword>
<evidence type="ECO:0000256" key="15">
    <source>
        <dbReference type="SAM" id="Phobius"/>
    </source>
</evidence>
<evidence type="ECO:0000256" key="12">
    <source>
        <dbReference type="ARBA" id="ARBA00023136"/>
    </source>
</evidence>
<dbReference type="InterPro" id="IPR037294">
    <property type="entry name" value="ABC_BtuC-like"/>
</dbReference>
<dbReference type="GO" id="GO:0055085">
    <property type="term" value="P:transmembrane transport"/>
    <property type="evidence" value="ECO:0007669"/>
    <property type="project" value="InterPro"/>
</dbReference>
<keyword evidence="7 14" id="KW-0812">Transmembrane</keyword>
<evidence type="ECO:0000256" key="5">
    <source>
        <dbReference type="ARBA" id="ARBA00022475"/>
    </source>
</evidence>
<dbReference type="GO" id="GO:0043190">
    <property type="term" value="C:ATP-binding cassette (ABC) transporter complex"/>
    <property type="evidence" value="ECO:0007669"/>
    <property type="project" value="InterPro"/>
</dbReference>
<evidence type="ECO:0000256" key="7">
    <source>
        <dbReference type="ARBA" id="ARBA00022692"/>
    </source>
</evidence>
<comment type="function">
    <text evidence="1">Involved in the high-affinity zinc uptake transport system.</text>
</comment>
<evidence type="ECO:0000256" key="10">
    <source>
        <dbReference type="ARBA" id="ARBA00022989"/>
    </source>
</evidence>
<dbReference type="SUPFAM" id="SSF81345">
    <property type="entry name" value="ABC transporter involved in vitamin B12 uptake, BtuC"/>
    <property type="match status" value="1"/>
</dbReference>
<keyword evidence="17" id="KW-1185">Reference proteome</keyword>
<gene>
    <name evidence="16" type="primary">znuB</name>
    <name evidence="16" type="ORF">SOFFGTOCOR_0233B</name>
</gene>
<dbReference type="AlphaFoldDB" id="A0A0M6W8J8"/>
<dbReference type="PANTHER" id="PTHR30477:SF23">
    <property type="entry name" value="HIGH-AFFINITY ZINC UPTAKE SYSTEM MEMBRANE PROTEIN ZNUB"/>
    <property type="match status" value="1"/>
</dbReference>
<feature type="transmembrane region" description="Helical" evidence="15">
    <location>
        <begin position="48"/>
        <end position="65"/>
    </location>
</feature>
<proteinExistence type="inferred from homology"/>
<dbReference type="PANTHER" id="PTHR30477">
    <property type="entry name" value="ABC-TRANSPORTER METAL-BINDING PROTEIN"/>
    <property type="match status" value="1"/>
</dbReference>
<evidence type="ECO:0000256" key="13">
    <source>
        <dbReference type="ARBA" id="ARBA00040080"/>
    </source>
</evidence>
<dbReference type="Pfam" id="PF00950">
    <property type="entry name" value="ABC-3"/>
    <property type="match status" value="1"/>
</dbReference>
<feature type="transmembrane region" description="Helical" evidence="15">
    <location>
        <begin position="204"/>
        <end position="223"/>
    </location>
</feature>
<dbReference type="CDD" id="cd06550">
    <property type="entry name" value="TM_ABC_iron-siderophores_like"/>
    <property type="match status" value="1"/>
</dbReference>
<evidence type="ECO:0000256" key="14">
    <source>
        <dbReference type="RuleBase" id="RU003943"/>
    </source>
</evidence>
<reference evidence="17" key="1">
    <citation type="submission" date="2015-05" db="EMBL/GenBank/DDBJ databases">
        <authorList>
            <person name="Manzano-Marin A."/>
        </authorList>
    </citation>
    <scope>NUCLEOTIDE SEQUENCE [LARGE SCALE GENOMIC DNA]</scope>
    <source>
        <strain evidence="17">officinalis</strain>
    </source>
</reference>
<keyword evidence="10 15" id="KW-1133">Transmembrane helix</keyword>
<evidence type="ECO:0000256" key="6">
    <source>
        <dbReference type="ARBA" id="ARBA00022519"/>
    </source>
</evidence>
<keyword evidence="9" id="KW-0864">Zinc transport</keyword>
<evidence type="ECO:0000256" key="3">
    <source>
        <dbReference type="ARBA" id="ARBA00008034"/>
    </source>
</evidence>
<feature type="transmembrane region" description="Helical" evidence="15">
    <location>
        <begin position="118"/>
        <end position="140"/>
    </location>
</feature>
<evidence type="ECO:0000256" key="8">
    <source>
        <dbReference type="ARBA" id="ARBA00022833"/>
    </source>
</evidence>
<keyword evidence="11" id="KW-0406">Ion transport</keyword>
<keyword evidence="6" id="KW-0997">Cell inner membrane</keyword>
<organism evidence="16 17">
    <name type="scientific">Candidatus Providencia siddallii</name>
    <dbReference type="NCBI Taxonomy" id="1715285"/>
    <lineage>
        <taxon>Bacteria</taxon>
        <taxon>Pseudomonadati</taxon>
        <taxon>Pseudomonadota</taxon>
        <taxon>Gammaproteobacteria</taxon>
        <taxon>Enterobacterales</taxon>
        <taxon>Morganellaceae</taxon>
        <taxon>Providencia</taxon>
    </lineage>
</organism>
<dbReference type="GO" id="GO:0010043">
    <property type="term" value="P:response to zinc ion"/>
    <property type="evidence" value="ECO:0007669"/>
    <property type="project" value="TreeGrafter"/>
</dbReference>
<evidence type="ECO:0000256" key="1">
    <source>
        <dbReference type="ARBA" id="ARBA00002313"/>
    </source>
</evidence>
<evidence type="ECO:0000256" key="2">
    <source>
        <dbReference type="ARBA" id="ARBA00004429"/>
    </source>
</evidence>
<evidence type="ECO:0000256" key="4">
    <source>
        <dbReference type="ARBA" id="ARBA00022448"/>
    </source>
</evidence>